<evidence type="ECO:0000259" key="1">
    <source>
        <dbReference type="Pfam" id="PF13649"/>
    </source>
</evidence>
<evidence type="ECO:0000313" key="3">
    <source>
        <dbReference type="Proteomes" id="UP000753724"/>
    </source>
</evidence>
<evidence type="ECO:0000313" key="2">
    <source>
        <dbReference type="EMBL" id="NBC38154.1"/>
    </source>
</evidence>
<dbReference type="Proteomes" id="UP000753724">
    <property type="component" value="Unassembled WGS sequence"/>
</dbReference>
<dbReference type="RefSeq" id="WP_161720892.1">
    <property type="nucleotide sequence ID" value="NZ_JAAAPO010000009.1"/>
</dbReference>
<dbReference type="InterPro" id="IPR050508">
    <property type="entry name" value="Methyltransf_Superfamily"/>
</dbReference>
<dbReference type="Gene3D" id="3.40.50.150">
    <property type="entry name" value="Vaccinia Virus protein VP39"/>
    <property type="match status" value="1"/>
</dbReference>
<dbReference type="InterPro" id="IPR041698">
    <property type="entry name" value="Methyltransf_25"/>
</dbReference>
<comment type="caution">
    <text evidence="2">The sequence shown here is derived from an EMBL/GenBank/DDBJ whole genome shotgun (WGS) entry which is preliminary data.</text>
</comment>
<dbReference type="GO" id="GO:0032259">
    <property type="term" value="P:methylation"/>
    <property type="evidence" value="ECO:0007669"/>
    <property type="project" value="UniProtKB-KW"/>
</dbReference>
<accession>A0ABW9XHX3</accession>
<feature type="domain" description="Methyltransferase" evidence="1">
    <location>
        <begin position="182"/>
        <end position="278"/>
    </location>
</feature>
<gene>
    <name evidence="2" type="ORF">GTZ99_16510</name>
</gene>
<protein>
    <submittedName>
        <fullName evidence="2">Methyltransferase domain-containing protein</fullName>
    </submittedName>
</protein>
<keyword evidence="3" id="KW-1185">Reference proteome</keyword>
<proteinExistence type="predicted"/>
<dbReference type="EMBL" id="JAAAPO010000009">
    <property type="protein sequence ID" value="NBC38154.1"/>
    <property type="molecule type" value="Genomic_DNA"/>
</dbReference>
<dbReference type="PANTHER" id="PTHR42912">
    <property type="entry name" value="METHYLTRANSFERASE"/>
    <property type="match status" value="1"/>
</dbReference>
<keyword evidence="2" id="KW-0489">Methyltransferase</keyword>
<reference evidence="3" key="1">
    <citation type="submission" date="2020-01" db="EMBL/GenBank/DDBJ databases">
        <title>Sphingomonas sp. strain CSW-10.</title>
        <authorList>
            <person name="Chen W.-M."/>
        </authorList>
    </citation>
    <scope>NUCLEOTIDE SEQUENCE [LARGE SCALE GENOMIC DNA]</scope>
    <source>
        <strain evidence="3">FSY-8</strain>
    </source>
</reference>
<organism evidence="2 3">
    <name type="scientific">Novosphingobium ovatum</name>
    <dbReference type="NCBI Taxonomy" id="1908523"/>
    <lineage>
        <taxon>Bacteria</taxon>
        <taxon>Pseudomonadati</taxon>
        <taxon>Pseudomonadota</taxon>
        <taxon>Alphaproteobacteria</taxon>
        <taxon>Sphingomonadales</taxon>
        <taxon>Sphingomonadaceae</taxon>
        <taxon>Novosphingobium</taxon>
    </lineage>
</organism>
<keyword evidence="2" id="KW-0808">Transferase</keyword>
<dbReference type="GO" id="GO:0008168">
    <property type="term" value="F:methyltransferase activity"/>
    <property type="evidence" value="ECO:0007669"/>
    <property type="project" value="UniProtKB-KW"/>
</dbReference>
<dbReference type="CDD" id="cd02440">
    <property type="entry name" value="AdoMet_MTases"/>
    <property type="match status" value="1"/>
</dbReference>
<dbReference type="InterPro" id="IPR029063">
    <property type="entry name" value="SAM-dependent_MTases_sf"/>
</dbReference>
<dbReference type="SUPFAM" id="SSF53335">
    <property type="entry name" value="S-adenosyl-L-methionine-dependent methyltransferases"/>
    <property type="match status" value="1"/>
</dbReference>
<name>A0ABW9XHX3_9SPHN</name>
<dbReference type="Pfam" id="PF13649">
    <property type="entry name" value="Methyltransf_25"/>
    <property type="match status" value="1"/>
</dbReference>
<sequence length="347" mass="37897">MTSKLDAVLHQRGRAGVDFVVHLARGASGLKAAAAADLAAAVPDPAALPDDMDRRHAHMAQALGGSRANRVSQLVGEWHAQMHGLLAREAYEEIREAVDPVLAQAQADGPCTLEPATGPMPSYWQGVHFHRTAGGWDEHPMQGYIHGEIIHKRLVEALYPGGIFKQRREIAARAPRDHYARILDMGASTGHFTHALQEVYPDAQIVGVDWSLRALEHAQRVANTHGWAWQLYQRGAEATGFDDASFDLVGSYILLHEIPADIIRATFAEAFRVLKPGGDMIMSDVTRYADMDKLGQWKADAGALWGGEPFWRESASLDLAQVAREAGFVDVTASGIYPHVVQGRKPA</sequence>